<comment type="caution">
    <text evidence="1">The sequence shown here is derived from an EMBL/GenBank/DDBJ whole genome shotgun (WGS) entry which is preliminary data.</text>
</comment>
<name>A0A5M6ID22_9PROT</name>
<dbReference type="RefSeq" id="WP_150062346.1">
    <property type="nucleotide sequence ID" value="NZ_JACHII010000002.1"/>
</dbReference>
<dbReference type="SUPFAM" id="SSF56281">
    <property type="entry name" value="Metallo-hydrolase/oxidoreductase"/>
    <property type="match status" value="1"/>
</dbReference>
<dbReference type="EMBL" id="VWPJ01000008">
    <property type="protein sequence ID" value="KAA5605635.1"/>
    <property type="molecule type" value="Genomic_DNA"/>
</dbReference>
<dbReference type="InterPro" id="IPR036866">
    <property type="entry name" value="RibonucZ/Hydroxyglut_hydro"/>
</dbReference>
<dbReference type="Proteomes" id="UP000324065">
    <property type="component" value="Unassembled WGS sequence"/>
</dbReference>
<organism evidence="1 2">
    <name type="scientific">Roseospira marina</name>
    <dbReference type="NCBI Taxonomy" id="140057"/>
    <lineage>
        <taxon>Bacteria</taxon>
        <taxon>Pseudomonadati</taxon>
        <taxon>Pseudomonadota</taxon>
        <taxon>Alphaproteobacteria</taxon>
        <taxon>Rhodospirillales</taxon>
        <taxon>Rhodospirillaceae</taxon>
        <taxon>Roseospira</taxon>
    </lineage>
</organism>
<protein>
    <submittedName>
        <fullName evidence="1">DUF4336 domain-containing protein</fullName>
    </submittedName>
</protein>
<accession>A0A5M6ID22</accession>
<dbReference type="AlphaFoldDB" id="A0A5M6ID22"/>
<proteinExistence type="predicted"/>
<dbReference type="PANTHER" id="PTHR33835">
    <property type="entry name" value="YALI0C07656P"/>
    <property type="match status" value="1"/>
</dbReference>
<dbReference type="OrthoDB" id="450111at2"/>
<keyword evidence="2" id="KW-1185">Reference proteome</keyword>
<evidence type="ECO:0000313" key="2">
    <source>
        <dbReference type="Proteomes" id="UP000324065"/>
    </source>
</evidence>
<gene>
    <name evidence="1" type="ORF">F1188_10400</name>
</gene>
<dbReference type="InterPro" id="IPR025638">
    <property type="entry name" value="DUF4336"/>
</dbReference>
<sequence length="242" mass="27335">MTLQPIDRDIWLVEGPVVSFYGLPYTTRAVIVRLPDGGLWVWSPVDLTQDLRLAVGALGTVTHLVSPNRLHHLWLADWARVWPDATLWGPASTQRKRADLTFAPALEDTAPTAWAGVIDQVWLRASVLMDEVVFFHRPSGTAILGDYSENFPESTLHAHWPAWARPIARLLRITEPYGYAPAELRWTTFRRSRARASVRRMLAWNPERVVMAHGTWQSCDGRRYLESAFAWVLGSGGDARGD</sequence>
<dbReference type="PANTHER" id="PTHR33835:SF1">
    <property type="entry name" value="METALLO-BETA-LACTAMASE DOMAIN-CONTAINING PROTEIN"/>
    <property type="match status" value="1"/>
</dbReference>
<reference evidence="1 2" key="1">
    <citation type="submission" date="2019-09" db="EMBL/GenBank/DDBJ databases">
        <title>Genome sequence of Roseospira marina, one of the more divergent members of the non-sulfur purple photosynthetic bacterial family, the Rhodospirillaceae.</title>
        <authorList>
            <person name="Meyer T."/>
            <person name="Kyndt J."/>
        </authorList>
    </citation>
    <scope>NUCLEOTIDE SEQUENCE [LARGE SCALE GENOMIC DNA]</scope>
    <source>
        <strain evidence="1 2">DSM 15113</strain>
    </source>
</reference>
<evidence type="ECO:0000313" key="1">
    <source>
        <dbReference type="EMBL" id="KAA5605635.1"/>
    </source>
</evidence>
<dbReference type="Pfam" id="PF14234">
    <property type="entry name" value="DUF4336"/>
    <property type="match status" value="1"/>
</dbReference>